<keyword evidence="2" id="KW-0472">Membrane</keyword>
<feature type="region of interest" description="Disordered" evidence="1">
    <location>
        <begin position="24"/>
        <end position="48"/>
    </location>
</feature>
<sequence length="78" mass="8460">MASPSPHIDPRAFGDARNHYATDDQFYGRDRPAQPVLPEDRPRGGVTGEVARHRGTWATVGLVAVIVLLVLIGIALFP</sequence>
<proteinExistence type="predicted"/>
<keyword evidence="2" id="KW-1133">Transmembrane helix</keyword>
<organism evidence="3 4">
    <name type="scientific">Streptomyces doudnae</name>
    <dbReference type="NCBI Taxonomy" id="3075536"/>
    <lineage>
        <taxon>Bacteria</taxon>
        <taxon>Bacillati</taxon>
        <taxon>Actinomycetota</taxon>
        <taxon>Actinomycetes</taxon>
        <taxon>Kitasatosporales</taxon>
        <taxon>Streptomycetaceae</taxon>
        <taxon>Streptomyces</taxon>
    </lineage>
</organism>
<evidence type="ECO:0000256" key="2">
    <source>
        <dbReference type="SAM" id="Phobius"/>
    </source>
</evidence>
<feature type="transmembrane region" description="Helical" evidence="2">
    <location>
        <begin position="57"/>
        <end position="77"/>
    </location>
</feature>
<comment type="caution">
    <text evidence="3">The sequence shown here is derived from an EMBL/GenBank/DDBJ whole genome shotgun (WGS) entry which is preliminary data.</text>
</comment>
<reference evidence="4" key="1">
    <citation type="submission" date="2023-07" db="EMBL/GenBank/DDBJ databases">
        <title>30 novel species of actinomycetes from the DSMZ collection.</title>
        <authorList>
            <person name="Nouioui I."/>
        </authorList>
    </citation>
    <scope>NUCLEOTIDE SEQUENCE [LARGE SCALE GENOMIC DNA]</scope>
    <source>
        <strain evidence="4">DSM 41981</strain>
    </source>
</reference>
<keyword evidence="2" id="KW-0812">Transmembrane</keyword>
<evidence type="ECO:0000256" key="1">
    <source>
        <dbReference type="SAM" id="MobiDB-lite"/>
    </source>
</evidence>
<keyword evidence="4" id="KW-1185">Reference proteome</keyword>
<name>A0ABD5EFS9_9ACTN</name>
<dbReference type="AlphaFoldDB" id="A0ABD5EFS9"/>
<dbReference type="RefSeq" id="WP_093829883.1">
    <property type="nucleotide sequence ID" value="NZ_JAVRES010000001.1"/>
</dbReference>
<dbReference type="Proteomes" id="UP001183535">
    <property type="component" value="Unassembled WGS sequence"/>
</dbReference>
<protein>
    <submittedName>
        <fullName evidence="3">Uncharacterized protein</fullName>
    </submittedName>
</protein>
<evidence type="ECO:0000313" key="4">
    <source>
        <dbReference type="Proteomes" id="UP001183535"/>
    </source>
</evidence>
<gene>
    <name evidence="3" type="ORF">RM877_02090</name>
</gene>
<evidence type="ECO:0000313" key="3">
    <source>
        <dbReference type="EMBL" id="MDT0433465.1"/>
    </source>
</evidence>
<accession>A0ABD5EFS9</accession>
<dbReference type="EMBL" id="JAVRES010000001">
    <property type="protein sequence ID" value="MDT0433465.1"/>
    <property type="molecule type" value="Genomic_DNA"/>
</dbReference>
<feature type="compositionally biased region" description="Basic and acidic residues" evidence="1">
    <location>
        <begin position="24"/>
        <end position="43"/>
    </location>
</feature>